<evidence type="ECO:0000256" key="1">
    <source>
        <dbReference type="SAM" id="Phobius"/>
    </source>
</evidence>
<keyword evidence="1" id="KW-0472">Membrane</keyword>
<dbReference type="Pfam" id="PF09604">
    <property type="entry name" value="Potass_KdpF"/>
    <property type="match status" value="1"/>
</dbReference>
<evidence type="ECO:0000313" key="3">
    <source>
        <dbReference type="Proteomes" id="UP000184604"/>
    </source>
</evidence>
<dbReference type="GO" id="GO:0008556">
    <property type="term" value="F:P-type potassium transmembrane transporter activity"/>
    <property type="evidence" value="ECO:0007669"/>
    <property type="project" value="InterPro"/>
</dbReference>
<reference evidence="2 3" key="1">
    <citation type="submission" date="2016-12" db="EMBL/GenBank/DDBJ databases">
        <title>Complete genome sequence of Clostridium kluyveri JZZ isolated from the pit mud of a Chinese flavor liquor-making factory.</title>
        <authorList>
            <person name="Wang Y."/>
        </authorList>
    </citation>
    <scope>NUCLEOTIDE SEQUENCE [LARGE SCALE GENOMIC DNA]</scope>
    <source>
        <strain evidence="2 3">JZZ</strain>
    </source>
</reference>
<proteinExistence type="predicted"/>
<dbReference type="Proteomes" id="UP000184604">
    <property type="component" value="Chromosome"/>
</dbReference>
<dbReference type="GO" id="GO:0005886">
    <property type="term" value="C:plasma membrane"/>
    <property type="evidence" value="ECO:0007669"/>
    <property type="project" value="InterPro"/>
</dbReference>
<organism evidence="2 3">
    <name type="scientific">Clostridium kluyveri</name>
    <dbReference type="NCBI Taxonomy" id="1534"/>
    <lineage>
        <taxon>Bacteria</taxon>
        <taxon>Bacillati</taxon>
        <taxon>Bacillota</taxon>
        <taxon>Clostridia</taxon>
        <taxon>Eubacteriales</taxon>
        <taxon>Clostridiaceae</taxon>
        <taxon>Clostridium</taxon>
    </lineage>
</organism>
<feature type="transmembrane region" description="Helical" evidence="1">
    <location>
        <begin position="6"/>
        <end position="31"/>
    </location>
</feature>
<protein>
    <submittedName>
        <fullName evidence="2">Potassium-transporting ATPase subunit F</fullName>
    </submittedName>
</protein>
<evidence type="ECO:0000313" key="2">
    <source>
        <dbReference type="EMBL" id="APM38851.1"/>
    </source>
</evidence>
<sequence length="36" mass="3998">MWKNSTIGGLFMILLGIIILALGAYLVYALINPEKF</sequence>
<name>A0A1L5F754_CLOKL</name>
<dbReference type="EMBL" id="CP018335">
    <property type="protein sequence ID" value="APM38851.1"/>
    <property type="molecule type" value="Genomic_DNA"/>
</dbReference>
<dbReference type="NCBIfam" id="TIGR02115">
    <property type="entry name" value="potass_kdpF"/>
    <property type="match status" value="1"/>
</dbReference>
<dbReference type="AlphaFoldDB" id="A0A1L5F754"/>
<accession>A0A1L5F754</accession>
<keyword evidence="1" id="KW-1133">Transmembrane helix</keyword>
<dbReference type="InterPro" id="IPR011726">
    <property type="entry name" value="KdpF"/>
</dbReference>
<gene>
    <name evidence="2" type="ORF">BS101_08845</name>
</gene>
<keyword evidence="1" id="KW-0812">Transmembrane</keyword>